<reference evidence="1 2" key="1">
    <citation type="submission" date="2018-10" db="EMBL/GenBank/DDBJ databases">
        <title>Isolation from soil.</title>
        <authorList>
            <person name="Hu J."/>
        </authorList>
    </citation>
    <scope>NUCLEOTIDE SEQUENCE [LARGE SCALE GENOMIC DNA]</scope>
    <source>
        <strain evidence="1 2">NEAU-Ht49</strain>
    </source>
</reference>
<evidence type="ECO:0000313" key="1">
    <source>
        <dbReference type="EMBL" id="RMI43284.1"/>
    </source>
</evidence>
<dbReference type="AlphaFoldDB" id="A0A3M2M0I9"/>
<name>A0A3M2M0I9_9ACTN</name>
<dbReference type="Proteomes" id="UP000282674">
    <property type="component" value="Unassembled WGS sequence"/>
</dbReference>
<sequence length="95" mass="10451">MQVRLSIDLEAFASLQWRKTVRAPARPGMPARRHLDVCVFSYLAAELRSGDIAVDGPDSYANLRDQLMSWQECQPLVDAFHAQAGIPTDAAAPTP</sequence>
<proteinExistence type="predicted"/>
<gene>
    <name evidence="1" type="ORF">EBO15_16495</name>
</gene>
<organism evidence="1 2">
    <name type="scientific">Actinomadura harenae</name>
    <dbReference type="NCBI Taxonomy" id="2483351"/>
    <lineage>
        <taxon>Bacteria</taxon>
        <taxon>Bacillati</taxon>
        <taxon>Actinomycetota</taxon>
        <taxon>Actinomycetes</taxon>
        <taxon>Streptosporangiales</taxon>
        <taxon>Thermomonosporaceae</taxon>
        <taxon>Actinomadura</taxon>
    </lineage>
</organism>
<dbReference type="EMBL" id="RFFG01000026">
    <property type="protein sequence ID" value="RMI43284.1"/>
    <property type="molecule type" value="Genomic_DNA"/>
</dbReference>
<evidence type="ECO:0000313" key="2">
    <source>
        <dbReference type="Proteomes" id="UP000282674"/>
    </source>
</evidence>
<keyword evidence="2" id="KW-1185">Reference proteome</keyword>
<comment type="caution">
    <text evidence="1">The sequence shown here is derived from an EMBL/GenBank/DDBJ whole genome shotgun (WGS) entry which is preliminary data.</text>
</comment>
<accession>A0A3M2M0I9</accession>
<protein>
    <submittedName>
        <fullName evidence="1">Uncharacterized protein</fullName>
    </submittedName>
</protein>